<dbReference type="PROSITE" id="PS00107">
    <property type="entry name" value="PROTEIN_KINASE_ATP"/>
    <property type="match status" value="1"/>
</dbReference>
<gene>
    <name evidence="7" type="ORF">VitviT2T_000027</name>
</gene>
<organism evidence="7 8">
    <name type="scientific">Vitis vinifera</name>
    <name type="common">Grape</name>
    <dbReference type="NCBI Taxonomy" id="29760"/>
    <lineage>
        <taxon>Eukaryota</taxon>
        <taxon>Viridiplantae</taxon>
        <taxon>Streptophyta</taxon>
        <taxon>Embryophyta</taxon>
        <taxon>Tracheophyta</taxon>
        <taxon>Spermatophyta</taxon>
        <taxon>Magnoliopsida</taxon>
        <taxon>eudicotyledons</taxon>
        <taxon>Gunneridae</taxon>
        <taxon>Pentapetalae</taxon>
        <taxon>rosids</taxon>
        <taxon>Vitales</taxon>
        <taxon>Vitaceae</taxon>
        <taxon>Viteae</taxon>
        <taxon>Vitis</taxon>
    </lineage>
</organism>
<dbReference type="SUPFAM" id="SSF56112">
    <property type="entry name" value="Protein kinase-like (PK-like)"/>
    <property type="match status" value="1"/>
</dbReference>
<evidence type="ECO:0000313" key="8">
    <source>
        <dbReference type="Proteomes" id="UP001227230"/>
    </source>
</evidence>
<dbReference type="EC" id="2.7.11.1" evidence="1"/>
<dbReference type="Gene3D" id="1.10.510.10">
    <property type="entry name" value="Transferase(Phosphotransferase) domain 1"/>
    <property type="match status" value="1"/>
</dbReference>
<feature type="region of interest" description="Disordered" evidence="5">
    <location>
        <begin position="1055"/>
        <end position="1103"/>
    </location>
</feature>
<feature type="compositionally biased region" description="Polar residues" evidence="5">
    <location>
        <begin position="1055"/>
        <end position="1082"/>
    </location>
</feature>
<dbReference type="InterPro" id="IPR013103">
    <property type="entry name" value="RVT_2"/>
</dbReference>
<dbReference type="Pfam" id="PF07727">
    <property type="entry name" value="RVT_2"/>
    <property type="match status" value="2"/>
</dbReference>
<evidence type="ECO:0000256" key="5">
    <source>
        <dbReference type="SAM" id="MobiDB-lite"/>
    </source>
</evidence>
<feature type="region of interest" description="Disordered" evidence="5">
    <location>
        <begin position="31"/>
        <end position="79"/>
    </location>
</feature>
<evidence type="ECO:0000256" key="1">
    <source>
        <dbReference type="ARBA" id="ARBA00012513"/>
    </source>
</evidence>
<feature type="region of interest" description="Disordered" evidence="5">
    <location>
        <begin position="1009"/>
        <end position="1038"/>
    </location>
</feature>
<dbReference type="InterPro" id="IPR011009">
    <property type="entry name" value="Kinase-like_dom_sf"/>
</dbReference>
<dbReference type="PROSITE" id="PS50011">
    <property type="entry name" value="PROTEIN_KINASE_DOM"/>
    <property type="match status" value="1"/>
</dbReference>
<dbReference type="InterPro" id="IPR000719">
    <property type="entry name" value="Prot_kinase_dom"/>
</dbReference>
<accession>A0ABY9BBH1</accession>
<feature type="compositionally biased region" description="Low complexity" evidence="5">
    <location>
        <begin position="116"/>
        <end position="126"/>
    </location>
</feature>
<sequence length="1243" mass="138438">MDPSLTPSRRTRPAVPKSDIYSTFVVHDDEDDDETAFQEKYSRRRTKSQEKEDIYATMVYKDDPNDDDDDDSSLPPLLKRLPKDFDAAHDYYDEDSTGTGDFGTMIVKTSRDRLSPSILSPSILSPAKPRGSPYLERSTGKRTDDEDNYSTFVVRSTLGTRESGTVVRRGSGGASASSTMSRAVASMQASGELGFRKHRKGSGSSQGDEARFQASKISTSSIPESMTREDPSTKYELLNELGKGSYGAVYKARDIRTSELVAIKVISLCEGEEGYEEIRGEIEMLQQCSHPNVVRYLGSYQGEEYLWIVMEYCGGGSVADLMNTTEEPLDEYQIAYICREALKGLSYLHSIFKVHRDIKGGNILLTEQGEVKLGDFGVAAQLTRTMSKRNTFIGTPHWMAPEVIQESRYDGKVDVWALGVSAIEMAEGLPPRSAVHPMRVLFMISIEPAPMLEDKEKWSLVFHDFVAKCLTKEPRLRPTASEMLKGESMSETRPYLTSDYLDVAMFESILCLISTPSPNTKGHLNSGGDTELQKNRETLVYSRRPKSKFNETLISEAPKESELVIVPTPQEYGSNFDQIPKNIQEAFKIPEWKEVVMEEIRALEKNENWEVMNLPRGKKLVGCKWIFTVKYKTDGTIERYKACLVAKGFTRTYDIDYTETFAPVAKLNTIRVLLSLAANLDWPLRQFDIKNAFLNGELEEEVFMMLPPGFCKEEEETRDHHLIVYVDDIILTGDDTGEVERLKKVLATEFEVKDLGQMRYFLGMEVARSRKGISIFQRKYVLDLLTETDMLGCKPSDTPIEARNRMESDGKPVDKEKYQRLVGKLIYLSHTRPDIAFAVSVVSQYMHSLKESHLEAVYKILRYLKGSPGRGLFFKKSDSKKVEIYTDADWAGSIDDRRFTTEKCKCGASAMLPKIEKARQIRASMALQAQSLARITSISGDAPPEGPKLNEDYGDTVPSRPFNNGLQVTNEVPTASTLVKQKISDGVELEGEGEFGTVIVHGGFEMDKTANQTPVSSTKEPSAAHENVESHPVGGPGIKSTNNWVEDTVDVAANNDQVGESHPGEQTTSKSVFGSPEQNLRTSSISQVQAGGGGVSSSQLKNETVSRTAFASQDKLWSIYAAGNTVPIPFLRATDISPIALLSGNVLGGRQRESSGAVAVEAVQELFTGDSQLKKGRRGQNEIPLPPSMYQRLTSSSTLLNLAQALAYHKTSYEEMPLQDLQAVQEQQTIQNLCDTLRTILRL</sequence>
<dbReference type="SUPFAM" id="SSF56672">
    <property type="entry name" value="DNA/RNA polymerases"/>
    <property type="match status" value="1"/>
</dbReference>
<dbReference type="InterPro" id="IPR017441">
    <property type="entry name" value="Protein_kinase_ATP_BS"/>
</dbReference>
<feature type="region of interest" description="Disordered" evidence="5">
    <location>
        <begin position="116"/>
        <end position="146"/>
    </location>
</feature>
<evidence type="ECO:0000256" key="2">
    <source>
        <dbReference type="ARBA" id="ARBA00022741"/>
    </source>
</evidence>
<dbReference type="Proteomes" id="UP001227230">
    <property type="component" value="Chromosome 1"/>
</dbReference>
<dbReference type="PANTHER" id="PTHR48012">
    <property type="entry name" value="STERILE20-LIKE KINASE, ISOFORM B-RELATED"/>
    <property type="match status" value="1"/>
</dbReference>
<evidence type="ECO:0000256" key="3">
    <source>
        <dbReference type="ARBA" id="ARBA00022840"/>
    </source>
</evidence>
<dbReference type="InterPro" id="IPR043502">
    <property type="entry name" value="DNA/RNA_pol_sf"/>
</dbReference>
<dbReference type="PANTHER" id="PTHR48012:SF18">
    <property type="entry name" value="HAPPYHOUR, ISOFORM A"/>
    <property type="match status" value="1"/>
</dbReference>
<evidence type="ECO:0000313" key="7">
    <source>
        <dbReference type="EMBL" id="WJZ80085.1"/>
    </source>
</evidence>
<dbReference type="Pfam" id="PF00069">
    <property type="entry name" value="Pkinase"/>
    <property type="match status" value="1"/>
</dbReference>
<reference evidence="7 8" key="1">
    <citation type="journal article" date="2023" name="Hortic Res">
        <title>The complete reference genome for grapevine (Vitis vinifera L.) genetics and breeding.</title>
        <authorList>
            <person name="Shi X."/>
            <person name="Cao S."/>
            <person name="Wang X."/>
            <person name="Huang S."/>
            <person name="Wang Y."/>
            <person name="Liu Z."/>
            <person name="Liu W."/>
            <person name="Leng X."/>
            <person name="Peng Y."/>
            <person name="Wang N."/>
            <person name="Wang Y."/>
            <person name="Ma Z."/>
            <person name="Xu X."/>
            <person name="Zhang F."/>
            <person name="Xue H."/>
            <person name="Zhong H."/>
            <person name="Wang Y."/>
            <person name="Zhang K."/>
            <person name="Velt A."/>
            <person name="Avia K."/>
            <person name="Holtgrawe D."/>
            <person name="Grimplet J."/>
            <person name="Matus J.T."/>
            <person name="Ware D."/>
            <person name="Wu X."/>
            <person name="Wang H."/>
            <person name="Liu C."/>
            <person name="Fang Y."/>
            <person name="Rustenholz C."/>
            <person name="Cheng Z."/>
            <person name="Xiao H."/>
            <person name="Zhou Y."/>
        </authorList>
    </citation>
    <scope>NUCLEOTIDE SEQUENCE [LARGE SCALE GENOMIC DNA]</scope>
    <source>
        <strain evidence="8">cv. Pinot noir / PN40024</strain>
        <tissue evidence="7">Leaf</tissue>
    </source>
</reference>
<feature type="compositionally biased region" description="Polar residues" evidence="5">
    <location>
        <begin position="1009"/>
        <end position="1020"/>
    </location>
</feature>
<feature type="region of interest" description="Disordered" evidence="5">
    <location>
        <begin position="195"/>
        <end position="231"/>
    </location>
</feature>
<keyword evidence="8" id="KW-1185">Reference proteome</keyword>
<keyword evidence="3 4" id="KW-0067">ATP-binding</keyword>
<keyword evidence="2 4" id="KW-0547">Nucleotide-binding</keyword>
<evidence type="ECO:0000256" key="4">
    <source>
        <dbReference type="PROSITE-ProRule" id="PRU10141"/>
    </source>
</evidence>
<dbReference type="EMBL" id="CP126648">
    <property type="protein sequence ID" value="WJZ80085.1"/>
    <property type="molecule type" value="Genomic_DNA"/>
</dbReference>
<feature type="binding site" evidence="4">
    <location>
        <position position="264"/>
    </location>
    <ligand>
        <name>ATP</name>
        <dbReference type="ChEBI" id="CHEBI:30616"/>
    </ligand>
</feature>
<name>A0ABY9BBH1_VITVI</name>
<protein>
    <recommendedName>
        <fullName evidence="1">non-specific serine/threonine protein kinase</fullName>
        <ecNumber evidence="1">2.7.11.1</ecNumber>
    </recommendedName>
</protein>
<dbReference type="SMART" id="SM00220">
    <property type="entry name" value="S_TKc"/>
    <property type="match status" value="1"/>
</dbReference>
<feature type="domain" description="Protein kinase" evidence="6">
    <location>
        <begin position="235"/>
        <end position="496"/>
    </location>
</feature>
<evidence type="ECO:0000259" key="6">
    <source>
        <dbReference type="PROSITE" id="PS50011"/>
    </source>
</evidence>
<proteinExistence type="predicted"/>
<dbReference type="CDD" id="cd06613">
    <property type="entry name" value="STKc_MAP4K3_like"/>
    <property type="match status" value="1"/>
</dbReference>
<feature type="compositionally biased region" description="Polar residues" evidence="5">
    <location>
        <begin position="215"/>
        <end position="224"/>
    </location>
</feature>
<dbReference type="InterPro" id="IPR050629">
    <property type="entry name" value="STE20/SPS1-PAK"/>
</dbReference>